<comment type="pathway">
    <text evidence="1 15">Amino-acid biosynthesis; L-lysine biosynthesis via DAP pathway; LL-2,6-diaminopimelate from (S)-tetrahydrodipicolinate (succinylase route): step 3/3.</text>
</comment>
<dbReference type="UniPathway" id="UPA00034">
    <property type="reaction ID" value="UER00021"/>
</dbReference>
<keyword evidence="6 15" id="KW-0028">Amino-acid biosynthesis</keyword>
<dbReference type="SUPFAM" id="SSF53187">
    <property type="entry name" value="Zn-dependent exopeptidases"/>
    <property type="match status" value="1"/>
</dbReference>
<evidence type="ECO:0000256" key="11">
    <source>
        <dbReference type="ARBA" id="ARBA00023154"/>
    </source>
</evidence>
<dbReference type="Proteomes" id="UP000018700">
    <property type="component" value="Chromosome"/>
</dbReference>
<evidence type="ECO:0000256" key="3">
    <source>
        <dbReference type="ARBA" id="ARBA00011738"/>
    </source>
</evidence>
<evidence type="ECO:0000256" key="5">
    <source>
        <dbReference type="ARBA" id="ARBA00022391"/>
    </source>
</evidence>
<gene>
    <name evidence="15 17" type="primary">dapE</name>
    <name evidence="17" type="ORF">P856_532</name>
</gene>
<dbReference type="InterPro" id="IPR001261">
    <property type="entry name" value="ArgE/DapE_CS"/>
</dbReference>
<reference evidence="17 18" key="1">
    <citation type="journal article" date="2013" name="PLoS ONE">
        <title>Bacterial endosymbiosis in a chordate host: long-term co-evolution and conservation of secondary metabolism.</title>
        <authorList>
            <person name="Kwan J.C."/>
            <person name="Schmidt E.W."/>
        </authorList>
    </citation>
    <scope>NUCLEOTIDE SEQUENCE [LARGE SCALE GENOMIC DNA]</scope>
    <source>
        <strain evidence="18">faulkneri L5</strain>
    </source>
</reference>
<dbReference type="OrthoDB" id="9809784at2"/>
<dbReference type="GO" id="GO:0008777">
    <property type="term" value="F:acetylornithine deacetylase activity"/>
    <property type="evidence" value="ECO:0007669"/>
    <property type="project" value="TreeGrafter"/>
</dbReference>
<keyword evidence="7 15" id="KW-0479">Metal-binding</keyword>
<evidence type="ECO:0000256" key="9">
    <source>
        <dbReference type="ARBA" id="ARBA00022833"/>
    </source>
</evidence>
<dbReference type="PROSITE" id="PS00759">
    <property type="entry name" value="ARGE_DAPE_CPG2_2"/>
    <property type="match status" value="1"/>
</dbReference>
<dbReference type="GO" id="GO:0019877">
    <property type="term" value="P:diaminopimelate biosynthetic process"/>
    <property type="evidence" value="ECO:0007669"/>
    <property type="project" value="UniProtKB-UniRule"/>
</dbReference>
<dbReference type="NCBIfam" id="NF009557">
    <property type="entry name" value="PRK13009.1"/>
    <property type="match status" value="1"/>
</dbReference>
<dbReference type="CDD" id="cd03891">
    <property type="entry name" value="M20_DapE_proteobac"/>
    <property type="match status" value="1"/>
</dbReference>
<feature type="binding site" evidence="15">
    <location>
        <position position="151"/>
    </location>
    <ligand>
        <name>Zn(2+)</name>
        <dbReference type="ChEBI" id="CHEBI:29105"/>
        <label>2</label>
    </ligand>
</feature>
<dbReference type="PATRIC" id="fig|1401328.3.peg.526"/>
<dbReference type="InterPro" id="IPR011650">
    <property type="entry name" value="Peptidase_M20_dimer"/>
</dbReference>
<dbReference type="Gene3D" id="3.40.630.10">
    <property type="entry name" value="Zn peptidases"/>
    <property type="match status" value="2"/>
</dbReference>
<feature type="binding site" evidence="15">
    <location>
        <position position="364"/>
    </location>
    <ligand>
        <name>Zn(2+)</name>
        <dbReference type="ChEBI" id="CHEBI:29105"/>
        <label>2</label>
    </ligand>
</feature>
<sequence>MLSSFHTSTSLSQSLDPVQIAADLIRCPSVTPEEGGAIDLLQSLLESMEFICHRLYFEEYGTDKIENLYARRGNTAPHFCFAGHSDVVPVDDVTSWSVRPFDGIIAKDHLWGRGAVDMKGAIAAFIAAVDKYLVYGGNKGSISLLITGDEESQGINGTIKVLNWMEANGEIPDMCILGEPTNHTVMGDTIKIGRRGSFTGHITLRGIQGHVAYPDLTQNPVHQLIRIFTPFINDNLDQGTIHFAPSNLSITTIDVGNLANNVIPAKAHATFNVRFNDNHSSESLNLMFRKFFDNQNVSYTLKTECLRESFLTEPGILSKLISDATFIITGRRPELSTNGGTSDANFIKRLCPVVEFGLVGKTMHQVDEHVPLADIYTLKDIYLTVLKCILG</sequence>
<keyword evidence="8 15" id="KW-0378">Hydrolase</keyword>
<evidence type="ECO:0000256" key="13">
    <source>
        <dbReference type="ARBA" id="ARBA00031891"/>
    </source>
</evidence>
<evidence type="ECO:0000256" key="4">
    <source>
        <dbReference type="ARBA" id="ARBA00011921"/>
    </source>
</evidence>
<evidence type="ECO:0000256" key="1">
    <source>
        <dbReference type="ARBA" id="ARBA00005130"/>
    </source>
</evidence>
<dbReference type="GO" id="GO:0009089">
    <property type="term" value="P:lysine biosynthetic process via diaminopimelate"/>
    <property type="evidence" value="ECO:0007669"/>
    <property type="project" value="UniProtKB-UniRule"/>
</dbReference>
<feature type="binding site" evidence="15">
    <location>
        <position position="117"/>
    </location>
    <ligand>
        <name>Zn(2+)</name>
        <dbReference type="ChEBI" id="CHEBI:29105"/>
        <label>2</label>
    </ligand>
</feature>
<dbReference type="eggNOG" id="COG0624">
    <property type="taxonomic scope" value="Bacteria"/>
</dbReference>
<evidence type="ECO:0000256" key="15">
    <source>
        <dbReference type="HAMAP-Rule" id="MF_01690"/>
    </source>
</evidence>
<feature type="domain" description="Peptidase M20 dimerisation" evidence="16">
    <location>
        <begin position="192"/>
        <end position="299"/>
    </location>
</feature>
<dbReference type="Gene3D" id="3.30.70.360">
    <property type="match status" value="1"/>
</dbReference>
<dbReference type="InterPro" id="IPR002933">
    <property type="entry name" value="Peptidase_M20"/>
</dbReference>
<accession>V9TVM9</accession>
<dbReference type="Pfam" id="PF01546">
    <property type="entry name" value="Peptidase_M20"/>
    <property type="match status" value="1"/>
</dbReference>
<protein>
    <recommendedName>
        <fullName evidence="5 15">Succinyl-diaminopimelate desuccinylase</fullName>
        <shortName evidence="15">SDAP desuccinylase</shortName>
        <ecNumber evidence="4 15">3.5.1.18</ecNumber>
    </recommendedName>
    <alternativeName>
        <fullName evidence="13 15">N-succinyl-LL-2,6-diaminoheptanedioate amidohydrolase</fullName>
    </alternativeName>
</protein>
<comment type="subunit">
    <text evidence="3 15">Homodimer.</text>
</comment>
<dbReference type="GO" id="GO:0050897">
    <property type="term" value="F:cobalt ion binding"/>
    <property type="evidence" value="ECO:0007669"/>
    <property type="project" value="UniProtKB-UniRule"/>
</dbReference>
<dbReference type="InterPro" id="IPR036264">
    <property type="entry name" value="Bact_exopeptidase_dim_dom"/>
</dbReference>
<dbReference type="PANTHER" id="PTHR43808">
    <property type="entry name" value="ACETYLORNITHINE DEACETYLASE"/>
    <property type="match status" value="1"/>
</dbReference>
<feature type="binding site" evidence="15">
    <location>
        <position position="179"/>
    </location>
    <ligand>
        <name>Zn(2+)</name>
        <dbReference type="ChEBI" id="CHEBI:29105"/>
        <label>1</label>
    </ligand>
</feature>
<feature type="binding site" evidence="15">
    <location>
        <position position="84"/>
    </location>
    <ligand>
        <name>Zn(2+)</name>
        <dbReference type="ChEBI" id="CHEBI:29105"/>
        <label>1</label>
    </ligand>
</feature>
<evidence type="ECO:0000256" key="8">
    <source>
        <dbReference type="ARBA" id="ARBA00022801"/>
    </source>
</evidence>
<evidence type="ECO:0000256" key="12">
    <source>
        <dbReference type="ARBA" id="ARBA00023285"/>
    </source>
</evidence>
<evidence type="ECO:0000256" key="7">
    <source>
        <dbReference type="ARBA" id="ARBA00022723"/>
    </source>
</evidence>
<name>V9TVM9_9PROT</name>
<comment type="catalytic activity">
    <reaction evidence="14 15">
        <text>N-succinyl-(2S,6S)-2,6-diaminopimelate + H2O = (2S,6S)-2,6-diaminopimelate + succinate</text>
        <dbReference type="Rhea" id="RHEA:22608"/>
        <dbReference type="ChEBI" id="CHEBI:15377"/>
        <dbReference type="ChEBI" id="CHEBI:30031"/>
        <dbReference type="ChEBI" id="CHEBI:57609"/>
        <dbReference type="ChEBI" id="CHEBI:58087"/>
        <dbReference type="EC" id="3.5.1.18"/>
    </reaction>
</comment>
<keyword evidence="9 15" id="KW-0862">Zinc</keyword>
<feature type="binding site" evidence="15">
    <location>
        <position position="117"/>
    </location>
    <ligand>
        <name>Zn(2+)</name>
        <dbReference type="ChEBI" id="CHEBI:29105"/>
        <label>1</label>
    </ligand>
</feature>
<evidence type="ECO:0000256" key="6">
    <source>
        <dbReference type="ARBA" id="ARBA00022605"/>
    </source>
</evidence>
<dbReference type="STRING" id="1401328.P856_532"/>
<dbReference type="PANTHER" id="PTHR43808:SF31">
    <property type="entry name" value="N-ACETYL-L-CITRULLINE DEACETYLASE"/>
    <property type="match status" value="1"/>
</dbReference>
<dbReference type="Pfam" id="PF07687">
    <property type="entry name" value="M20_dimer"/>
    <property type="match status" value="1"/>
</dbReference>
<dbReference type="HAMAP" id="MF_01690">
    <property type="entry name" value="DapE"/>
    <property type="match status" value="1"/>
</dbReference>
<comment type="cofactor">
    <cofactor evidence="15">
        <name>Zn(2+)</name>
        <dbReference type="ChEBI" id="CHEBI:29105"/>
    </cofactor>
    <cofactor evidence="15">
        <name>Co(2+)</name>
        <dbReference type="ChEBI" id="CHEBI:48828"/>
    </cofactor>
    <text evidence="15">Binds 2 Zn(2+) or Co(2+) ions per subunit.</text>
</comment>
<dbReference type="HOGENOM" id="CLU_021802_4_0_5"/>
<organism evidence="17 18">
    <name type="scientific">Candidatus Endolissoclinum faulkneri L5</name>
    <dbReference type="NCBI Taxonomy" id="1401328"/>
    <lineage>
        <taxon>Bacteria</taxon>
        <taxon>Pseudomonadati</taxon>
        <taxon>Pseudomonadota</taxon>
        <taxon>Alphaproteobacteria</taxon>
        <taxon>Rhodospirillales</taxon>
        <taxon>Rhodospirillaceae</taxon>
        <taxon>Candidatus Endolissoclinum</taxon>
    </lineage>
</organism>
<dbReference type="NCBIfam" id="TIGR01246">
    <property type="entry name" value="dapE_proteo"/>
    <property type="match status" value="1"/>
</dbReference>
<feature type="active site" evidence="15">
    <location>
        <position position="86"/>
    </location>
</feature>
<evidence type="ECO:0000256" key="10">
    <source>
        <dbReference type="ARBA" id="ARBA00022915"/>
    </source>
</evidence>
<dbReference type="EC" id="3.5.1.18" evidence="4 15"/>
<evidence type="ECO:0000256" key="14">
    <source>
        <dbReference type="ARBA" id="ARBA00051301"/>
    </source>
</evidence>
<comment type="function">
    <text evidence="15">Catalyzes the hydrolysis of N-succinyl-L,L-diaminopimelic acid (SDAP), forming succinate and LL-2,6-diaminopimelate (DAP), an intermediate involved in the bacterial biosynthesis of lysine and meso-diaminopimelic acid, an essential component of bacterial cell walls.</text>
</comment>
<dbReference type="SUPFAM" id="SSF55031">
    <property type="entry name" value="Bacterial exopeptidase dimerisation domain"/>
    <property type="match status" value="1"/>
</dbReference>
<dbReference type="GO" id="GO:0009014">
    <property type="term" value="F:succinyl-diaminopimelate desuccinylase activity"/>
    <property type="evidence" value="ECO:0007669"/>
    <property type="project" value="UniProtKB-UniRule"/>
</dbReference>
<proteinExistence type="inferred from homology"/>
<comment type="similarity">
    <text evidence="2 15">Belongs to the peptidase M20A family. DapE subfamily.</text>
</comment>
<keyword evidence="10 15" id="KW-0220">Diaminopimelate biosynthesis</keyword>
<keyword evidence="11 15" id="KW-0457">Lysine biosynthesis</keyword>
<dbReference type="KEGG" id="efk:P856_532"/>
<keyword evidence="18" id="KW-1185">Reference proteome</keyword>
<evidence type="ECO:0000256" key="2">
    <source>
        <dbReference type="ARBA" id="ARBA00006746"/>
    </source>
</evidence>
<keyword evidence="12 15" id="KW-0170">Cobalt</keyword>
<dbReference type="InterPro" id="IPR005941">
    <property type="entry name" value="DapE_proteobac"/>
</dbReference>
<dbReference type="InterPro" id="IPR050072">
    <property type="entry name" value="Peptidase_M20A"/>
</dbReference>
<dbReference type="GO" id="GO:0008270">
    <property type="term" value="F:zinc ion binding"/>
    <property type="evidence" value="ECO:0007669"/>
    <property type="project" value="UniProtKB-UniRule"/>
</dbReference>
<dbReference type="RefSeq" id="WP_025300628.1">
    <property type="nucleotide sequence ID" value="NZ_CP006745.1"/>
</dbReference>
<evidence type="ECO:0000313" key="18">
    <source>
        <dbReference type="Proteomes" id="UP000018700"/>
    </source>
</evidence>
<evidence type="ECO:0000313" key="17">
    <source>
        <dbReference type="EMBL" id="AHC73748.1"/>
    </source>
</evidence>
<dbReference type="GO" id="GO:0006526">
    <property type="term" value="P:L-arginine biosynthetic process"/>
    <property type="evidence" value="ECO:0007669"/>
    <property type="project" value="TreeGrafter"/>
</dbReference>
<dbReference type="EMBL" id="CP006745">
    <property type="protein sequence ID" value="AHC73748.1"/>
    <property type="molecule type" value="Genomic_DNA"/>
</dbReference>
<dbReference type="AlphaFoldDB" id="V9TVM9"/>
<feature type="active site" description="Proton acceptor" evidence="15">
    <location>
        <position position="150"/>
    </location>
</feature>
<evidence type="ECO:0000259" key="16">
    <source>
        <dbReference type="Pfam" id="PF07687"/>
    </source>
</evidence>